<gene>
    <name evidence="1" type="ORF">NPIL_418851</name>
</gene>
<dbReference type="EMBL" id="BMAW01091430">
    <property type="protein sequence ID" value="GFS49823.1"/>
    <property type="molecule type" value="Genomic_DNA"/>
</dbReference>
<comment type="caution">
    <text evidence="1">The sequence shown here is derived from an EMBL/GenBank/DDBJ whole genome shotgun (WGS) entry which is preliminary data.</text>
</comment>
<keyword evidence="2" id="KW-1185">Reference proteome</keyword>
<dbReference type="Proteomes" id="UP000887013">
    <property type="component" value="Unassembled WGS sequence"/>
</dbReference>
<evidence type="ECO:0000313" key="2">
    <source>
        <dbReference type="Proteomes" id="UP000887013"/>
    </source>
</evidence>
<evidence type="ECO:0000313" key="1">
    <source>
        <dbReference type="EMBL" id="GFS49823.1"/>
    </source>
</evidence>
<proteinExistence type="predicted"/>
<accession>A0A8X6IKM2</accession>
<reference evidence="1" key="1">
    <citation type="submission" date="2020-08" db="EMBL/GenBank/DDBJ databases">
        <title>Multicomponent nature underlies the extraordinary mechanical properties of spider dragline silk.</title>
        <authorList>
            <person name="Kono N."/>
            <person name="Nakamura H."/>
            <person name="Mori M."/>
            <person name="Yoshida Y."/>
            <person name="Ohtoshi R."/>
            <person name="Malay A.D."/>
            <person name="Moran D.A.P."/>
            <person name="Tomita M."/>
            <person name="Numata K."/>
            <person name="Arakawa K."/>
        </authorList>
    </citation>
    <scope>NUCLEOTIDE SEQUENCE</scope>
</reference>
<dbReference type="AlphaFoldDB" id="A0A8X6IKM2"/>
<protein>
    <submittedName>
        <fullName evidence="1">Uncharacterized protein</fullName>
    </submittedName>
</protein>
<sequence length="74" mass="8208">MDPANLSLKDFPILNGFPGARSNLYFHQLSQPHTFSAASPLSSLPTPSSPMVLVVMEMLTGWTLMCKLNDEREE</sequence>
<organism evidence="1 2">
    <name type="scientific">Nephila pilipes</name>
    <name type="common">Giant wood spider</name>
    <name type="synonym">Nephila maculata</name>
    <dbReference type="NCBI Taxonomy" id="299642"/>
    <lineage>
        <taxon>Eukaryota</taxon>
        <taxon>Metazoa</taxon>
        <taxon>Ecdysozoa</taxon>
        <taxon>Arthropoda</taxon>
        <taxon>Chelicerata</taxon>
        <taxon>Arachnida</taxon>
        <taxon>Araneae</taxon>
        <taxon>Araneomorphae</taxon>
        <taxon>Entelegynae</taxon>
        <taxon>Araneoidea</taxon>
        <taxon>Nephilidae</taxon>
        <taxon>Nephila</taxon>
    </lineage>
</organism>
<name>A0A8X6IKM2_NEPPI</name>